<sequence>MTIKYFNSLINVKNTKELYNKCINLANKEEVINEEETPKIDLKIEFPKLPEDFNFNIKHEEPKSINIEEKFRPIHFNKYPGNIHMQISHLYNHFPSSNINDFLSLKIEYKNNFTKDNKKVQHATSLIRESKYNNFSYYFKIPIEFIDNESLKLKITILRHRNGKESIFGQAGIRINRTVIDTIRNNLIEIKTDVIRKNHNFMDYVLCGPNRMSKNMTIFCSYLSNEEVPTINVPNPNNLFSLGK</sequence>
<accession>A0A1X0QK86</accession>
<reference evidence="1 2" key="1">
    <citation type="journal article" date="2017" name="Environ. Microbiol.">
        <title>Decay of the glycolytic pathway and adaptation to intranuclear parasitism within Enterocytozoonidae microsporidia.</title>
        <authorList>
            <person name="Wiredu Boakye D."/>
            <person name="Jaroenlak P."/>
            <person name="Prachumwat A."/>
            <person name="Williams T.A."/>
            <person name="Bateman K.S."/>
            <person name="Itsathitphaisarn O."/>
            <person name="Sritunyalucksana K."/>
            <person name="Paszkiewicz K.H."/>
            <person name="Moore K.A."/>
            <person name="Stentiford G.D."/>
            <person name="Williams B.A."/>
        </authorList>
    </citation>
    <scope>NUCLEOTIDE SEQUENCE [LARGE SCALE GENOMIC DNA]</scope>
    <source>
        <strain evidence="2">canceri</strain>
    </source>
</reference>
<evidence type="ECO:0000313" key="2">
    <source>
        <dbReference type="Proteomes" id="UP000192501"/>
    </source>
</evidence>
<protein>
    <recommendedName>
        <fullName evidence="3">C2 domain-containing protein</fullName>
    </recommendedName>
</protein>
<evidence type="ECO:0008006" key="3">
    <source>
        <dbReference type="Google" id="ProtNLM"/>
    </source>
</evidence>
<dbReference type="Proteomes" id="UP000192501">
    <property type="component" value="Unassembled WGS sequence"/>
</dbReference>
<evidence type="ECO:0000313" key="1">
    <source>
        <dbReference type="EMBL" id="ORE00168.1"/>
    </source>
</evidence>
<dbReference type="AlphaFoldDB" id="A0A1X0QK86"/>
<dbReference type="EMBL" id="LTAI01000055">
    <property type="protein sequence ID" value="ORE00168.1"/>
    <property type="molecule type" value="Genomic_DNA"/>
</dbReference>
<dbReference type="VEuPathDB" id="MicrosporidiaDB:HERIO_2458"/>
<dbReference type="VEuPathDB" id="MicrosporidiaDB:A0H76_2082"/>
<proteinExistence type="predicted"/>
<comment type="caution">
    <text evidence="1">The sequence shown here is derived from an EMBL/GenBank/DDBJ whole genome shotgun (WGS) entry which is preliminary data.</text>
</comment>
<gene>
    <name evidence="1" type="ORF">A0H76_2082</name>
</gene>
<name>A0A1X0QK86_9MICR</name>
<organism evidence="1 2">
    <name type="scientific">Hepatospora eriocheir</name>
    <dbReference type="NCBI Taxonomy" id="1081669"/>
    <lineage>
        <taxon>Eukaryota</taxon>
        <taxon>Fungi</taxon>
        <taxon>Fungi incertae sedis</taxon>
        <taxon>Microsporidia</taxon>
        <taxon>Hepatosporidae</taxon>
        <taxon>Hepatospora</taxon>
    </lineage>
</organism>